<accession>A0A1M2VI65</accession>
<evidence type="ECO:0000313" key="4">
    <source>
        <dbReference type="Proteomes" id="UP000184267"/>
    </source>
</evidence>
<evidence type="ECO:0000259" key="2">
    <source>
        <dbReference type="Pfam" id="PF20236"/>
    </source>
</evidence>
<keyword evidence="4" id="KW-1185">Reference proteome</keyword>
<proteinExistence type="predicted"/>
<feature type="region of interest" description="Disordered" evidence="1">
    <location>
        <begin position="184"/>
        <end position="203"/>
    </location>
</feature>
<name>A0A1M2VI65_TRAPU</name>
<dbReference type="InterPro" id="IPR046528">
    <property type="entry name" value="DUF6593"/>
</dbReference>
<dbReference type="OrthoDB" id="2798132at2759"/>
<comment type="caution">
    <text evidence="3">The sequence shown here is derived from an EMBL/GenBank/DDBJ whole genome shotgun (WGS) entry which is preliminary data.</text>
</comment>
<feature type="domain" description="DUF6593" evidence="2">
    <location>
        <begin position="10"/>
        <end position="175"/>
    </location>
</feature>
<reference evidence="3 4" key="1">
    <citation type="submission" date="2016-10" db="EMBL/GenBank/DDBJ databases">
        <title>Genome sequence of the basidiomycete white-rot fungus Trametes pubescens.</title>
        <authorList>
            <person name="Makela M.R."/>
            <person name="Granchi Z."/>
            <person name="Peng M."/>
            <person name="De Vries R.P."/>
            <person name="Grigoriev I."/>
            <person name="Riley R."/>
            <person name="Hilden K."/>
        </authorList>
    </citation>
    <scope>NUCLEOTIDE SEQUENCE [LARGE SCALE GENOMIC DNA]</scope>
    <source>
        <strain evidence="3 4">FBCC735</strain>
    </source>
</reference>
<evidence type="ECO:0000313" key="3">
    <source>
        <dbReference type="EMBL" id="OJT07274.1"/>
    </source>
</evidence>
<sequence length="203" mass="22994">MCMRLYLVPNDPERTTLVSANGVAHYKVHTAKAHRFGPSVLSIRRSADEEVDSVVGEVEWRRFGAHPVVRSNVFDGTLQEMEVRNFLYKPGHRFTPTRRFLGDDGQEYRWKPFKNIGHVLTRLDTGAEVARFTQEPVSEGFFRGERKWCLQIQPTTLDIDMVVLTFIIMEKRRRDCVAAEAMKGPHDEDVPEGGGCEAGAGMG</sequence>
<protein>
    <recommendedName>
        <fullName evidence="2">DUF6593 domain-containing protein</fullName>
    </recommendedName>
</protein>
<dbReference type="OMA" id="ERKWCLQ"/>
<organism evidence="3 4">
    <name type="scientific">Trametes pubescens</name>
    <name type="common">White-rot fungus</name>
    <dbReference type="NCBI Taxonomy" id="154538"/>
    <lineage>
        <taxon>Eukaryota</taxon>
        <taxon>Fungi</taxon>
        <taxon>Dikarya</taxon>
        <taxon>Basidiomycota</taxon>
        <taxon>Agaricomycotina</taxon>
        <taxon>Agaricomycetes</taxon>
        <taxon>Polyporales</taxon>
        <taxon>Polyporaceae</taxon>
        <taxon>Trametes</taxon>
    </lineage>
</organism>
<feature type="compositionally biased region" description="Gly residues" evidence="1">
    <location>
        <begin position="192"/>
        <end position="203"/>
    </location>
</feature>
<evidence type="ECO:0000256" key="1">
    <source>
        <dbReference type="SAM" id="MobiDB-lite"/>
    </source>
</evidence>
<dbReference type="Proteomes" id="UP000184267">
    <property type="component" value="Unassembled WGS sequence"/>
</dbReference>
<gene>
    <name evidence="3" type="ORF">TRAPUB_1871</name>
</gene>
<dbReference type="AlphaFoldDB" id="A0A1M2VI65"/>
<dbReference type="Pfam" id="PF20236">
    <property type="entry name" value="DUF6593"/>
    <property type="match status" value="1"/>
</dbReference>
<dbReference type="EMBL" id="MNAD01001204">
    <property type="protein sequence ID" value="OJT07274.1"/>
    <property type="molecule type" value="Genomic_DNA"/>
</dbReference>